<evidence type="ECO:0000313" key="2">
    <source>
        <dbReference type="EMBL" id="KDN44553.1"/>
    </source>
</evidence>
<dbReference type="AlphaFoldDB" id="A0A066VW88"/>
<dbReference type="HOGENOM" id="CLU_1620226_0_0_1"/>
<gene>
    <name evidence="2" type="ORF">K437DRAFT_136459</name>
</gene>
<dbReference type="GeneID" id="25261504"/>
<evidence type="ECO:0000256" key="1">
    <source>
        <dbReference type="SAM" id="MobiDB-lite"/>
    </source>
</evidence>
<comment type="caution">
    <text evidence="2">The sequence shown here is derived from an EMBL/GenBank/DDBJ whole genome shotgun (WGS) entry which is preliminary data.</text>
</comment>
<name>A0A066VW88_TILAU</name>
<evidence type="ECO:0000313" key="3">
    <source>
        <dbReference type="Proteomes" id="UP000027361"/>
    </source>
</evidence>
<keyword evidence="3" id="KW-1185">Reference proteome</keyword>
<feature type="region of interest" description="Disordered" evidence="1">
    <location>
        <begin position="127"/>
        <end position="164"/>
    </location>
</feature>
<feature type="compositionally biased region" description="Gly residues" evidence="1">
    <location>
        <begin position="155"/>
        <end position="164"/>
    </location>
</feature>
<feature type="compositionally biased region" description="Polar residues" evidence="1">
    <location>
        <begin position="20"/>
        <end position="30"/>
    </location>
</feature>
<sequence>MRSHCSALPAGRNADVRQAASCNPAPQTDHVNTHIGEPVVIATRSGGMQLSLPTRPPHSGDGLLTVSRRRQRVRAARAYSSCLPARGTGNNASGVQVCFRNSTRRCWCRETYSPMYISRLEVGMAPGRPAQKGTKRIGLRLAPSQSSIASDTGRPGAGRQGSSF</sequence>
<dbReference type="RefSeq" id="XP_013242827.1">
    <property type="nucleotide sequence ID" value="XM_013387373.1"/>
</dbReference>
<reference evidence="2 3" key="1">
    <citation type="submission" date="2014-05" db="EMBL/GenBank/DDBJ databases">
        <title>Draft genome sequence of a rare smut relative, Tilletiaria anomala UBC 951.</title>
        <authorList>
            <consortium name="DOE Joint Genome Institute"/>
            <person name="Toome M."/>
            <person name="Kuo A."/>
            <person name="Henrissat B."/>
            <person name="Lipzen A."/>
            <person name="Tritt A."/>
            <person name="Yoshinaga Y."/>
            <person name="Zane M."/>
            <person name="Barry K."/>
            <person name="Grigoriev I.V."/>
            <person name="Spatafora J.W."/>
            <person name="Aimea M.C."/>
        </authorList>
    </citation>
    <scope>NUCLEOTIDE SEQUENCE [LARGE SCALE GENOMIC DNA]</scope>
    <source>
        <strain evidence="2 3">UBC 951</strain>
    </source>
</reference>
<dbReference type="EMBL" id="JMSN01000050">
    <property type="protein sequence ID" value="KDN44553.1"/>
    <property type="molecule type" value="Genomic_DNA"/>
</dbReference>
<accession>A0A066VW88</accession>
<dbReference type="Proteomes" id="UP000027361">
    <property type="component" value="Unassembled WGS sequence"/>
</dbReference>
<protein>
    <submittedName>
        <fullName evidence="2">Uncharacterized protein</fullName>
    </submittedName>
</protein>
<proteinExistence type="predicted"/>
<feature type="region of interest" description="Disordered" evidence="1">
    <location>
        <begin position="1"/>
        <end position="34"/>
    </location>
</feature>
<organism evidence="2 3">
    <name type="scientific">Tilletiaria anomala (strain ATCC 24038 / CBS 436.72 / UBC 951)</name>
    <dbReference type="NCBI Taxonomy" id="1037660"/>
    <lineage>
        <taxon>Eukaryota</taxon>
        <taxon>Fungi</taxon>
        <taxon>Dikarya</taxon>
        <taxon>Basidiomycota</taxon>
        <taxon>Ustilaginomycotina</taxon>
        <taxon>Exobasidiomycetes</taxon>
        <taxon>Georgefischeriales</taxon>
        <taxon>Tilletiariaceae</taxon>
        <taxon>Tilletiaria</taxon>
    </lineage>
</organism>
<dbReference type="InParanoid" id="A0A066VW88"/>